<reference evidence="2 3" key="1">
    <citation type="journal article" date="2024" name="J Genomics">
        <title>Draft genome sequencing and assembly of Favolaschia claudopus CIRM-BRFM 2984 isolated from oak limbs.</title>
        <authorList>
            <person name="Navarro D."/>
            <person name="Drula E."/>
            <person name="Chaduli D."/>
            <person name="Cazenave R."/>
            <person name="Ahrendt S."/>
            <person name="Wang J."/>
            <person name="Lipzen A."/>
            <person name="Daum C."/>
            <person name="Barry K."/>
            <person name="Grigoriev I.V."/>
            <person name="Favel A."/>
            <person name="Rosso M.N."/>
            <person name="Martin F."/>
        </authorList>
    </citation>
    <scope>NUCLEOTIDE SEQUENCE [LARGE SCALE GENOMIC DNA]</scope>
    <source>
        <strain evidence="2 3">CIRM-BRFM 2984</strain>
    </source>
</reference>
<accession>A0AAW0C3N6</accession>
<evidence type="ECO:0000313" key="3">
    <source>
        <dbReference type="Proteomes" id="UP001362999"/>
    </source>
</evidence>
<dbReference type="EMBL" id="JAWWNJ010000022">
    <property type="protein sequence ID" value="KAK7033874.1"/>
    <property type="molecule type" value="Genomic_DNA"/>
</dbReference>
<name>A0AAW0C3N6_9AGAR</name>
<proteinExistence type="predicted"/>
<feature type="region of interest" description="Disordered" evidence="1">
    <location>
        <begin position="246"/>
        <end position="266"/>
    </location>
</feature>
<protein>
    <submittedName>
        <fullName evidence="2">Uncharacterized protein</fullName>
    </submittedName>
</protein>
<evidence type="ECO:0000256" key="1">
    <source>
        <dbReference type="SAM" id="MobiDB-lite"/>
    </source>
</evidence>
<keyword evidence="3" id="KW-1185">Reference proteome</keyword>
<sequence>MGYGITEITIRHSPPVPINQFPSHWASERPCRRRLMPALPDVADAGQQAYDGHTFARALLGTCMTYFDDLDYPAPWLWLMTHSPRAEYFNDLWGPVWAFRRVPAWRDMLGDLEFFLGDFAVCWSGSKCSTHPLLRPHFMSAPAQSRSQAKQQQRRLASADASAKYRDSHREAVLEAGRIRAAARRARLRGDTERDALARLKAKESHQRYREGNRDSLALKARKARKKAFIKRHGVHAYIQRSFDAPIPGRDMTPDDEDEGTGISATEAGNDWCYGNDFIDPLLRRY</sequence>
<feature type="region of interest" description="Disordered" evidence="1">
    <location>
        <begin position="141"/>
        <end position="162"/>
    </location>
</feature>
<organism evidence="2 3">
    <name type="scientific">Favolaschia claudopus</name>
    <dbReference type="NCBI Taxonomy" id="2862362"/>
    <lineage>
        <taxon>Eukaryota</taxon>
        <taxon>Fungi</taxon>
        <taxon>Dikarya</taxon>
        <taxon>Basidiomycota</taxon>
        <taxon>Agaricomycotina</taxon>
        <taxon>Agaricomycetes</taxon>
        <taxon>Agaricomycetidae</taxon>
        <taxon>Agaricales</taxon>
        <taxon>Marasmiineae</taxon>
        <taxon>Mycenaceae</taxon>
        <taxon>Favolaschia</taxon>
    </lineage>
</organism>
<evidence type="ECO:0000313" key="2">
    <source>
        <dbReference type="EMBL" id="KAK7033874.1"/>
    </source>
</evidence>
<comment type="caution">
    <text evidence="2">The sequence shown here is derived from an EMBL/GenBank/DDBJ whole genome shotgun (WGS) entry which is preliminary data.</text>
</comment>
<dbReference type="AlphaFoldDB" id="A0AAW0C3N6"/>
<feature type="compositionally biased region" description="Low complexity" evidence="1">
    <location>
        <begin position="141"/>
        <end position="159"/>
    </location>
</feature>
<gene>
    <name evidence="2" type="ORF">R3P38DRAFT_3186188</name>
</gene>
<dbReference type="Proteomes" id="UP001362999">
    <property type="component" value="Unassembled WGS sequence"/>
</dbReference>